<dbReference type="Pfam" id="PF01966">
    <property type="entry name" value="HD"/>
    <property type="match status" value="1"/>
</dbReference>
<dbReference type="GO" id="GO:0016779">
    <property type="term" value="F:nucleotidyltransferase activity"/>
    <property type="evidence" value="ECO:0007669"/>
    <property type="project" value="UniProtKB-KW"/>
</dbReference>
<name>C7LRX4_DESBD</name>
<evidence type="ECO:0000256" key="8">
    <source>
        <dbReference type="ARBA" id="ARBA00022884"/>
    </source>
</evidence>
<sequence length="459" mass="50817">MNTVPFFLERLNESFQNKAFFVGGCVRDKFFGYDSKDIDIEVYGHDFDAICEVVKGIPVVQDVFECGKSFNVVKVRLICGADLDIAVPRREVSTGGGHKDYVILPDPSMSPEEASARRDFSMNALMETFDGEIIDFHNGVQDLKTQRLRAIGNSFLDDPLRVLRGMQFAGRFGLRVEEHTAYLCALISGRVLAMSKERIWGEWEKLLSKSDKPSFGIQFLEDTGAIVLYPELSALDGLRQDPTHHPEGCVLTHTKMVLDEGARIALKENLEHQSRVILLLACICHDFGKALTTTMVDGRISCHGHAEAGSEMTAAFLDSIGAPAALREPVSQLCQHHMDLISGDVTAKQVRKLANKINRSSSLGLLKHLIVADNLGRGSASRYPAVVDEMMELAKAEDVTNTAPKPLLQGRDLVRMGLKQGPMFGRILNDVYEKQLDGQICSLDEAVEYVAKGLENNQY</sequence>
<comment type="similarity">
    <text evidence="9">Belongs to the tRNA nucleotidyltransferase/poly(A) polymerase family.</text>
</comment>
<dbReference type="InterPro" id="IPR003607">
    <property type="entry name" value="HD/PDEase_dom"/>
</dbReference>
<evidence type="ECO:0000256" key="9">
    <source>
        <dbReference type="RuleBase" id="RU003953"/>
    </source>
</evidence>
<dbReference type="GO" id="GO:0003723">
    <property type="term" value="F:RNA binding"/>
    <property type="evidence" value="ECO:0007669"/>
    <property type="project" value="UniProtKB-KW"/>
</dbReference>
<dbReference type="Pfam" id="PF01743">
    <property type="entry name" value="PolyA_pol"/>
    <property type="match status" value="1"/>
</dbReference>
<evidence type="ECO:0000256" key="4">
    <source>
        <dbReference type="ARBA" id="ARBA00022723"/>
    </source>
</evidence>
<dbReference type="Proteomes" id="UP000002216">
    <property type="component" value="Chromosome"/>
</dbReference>
<dbReference type="SUPFAM" id="SSF81891">
    <property type="entry name" value="Poly A polymerase C-terminal region-like"/>
    <property type="match status" value="1"/>
</dbReference>
<dbReference type="RefSeq" id="WP_015773453.1">
    <property type="nucleotide sequence ID" value="NC_013173.1"/>
</dbReference>
<evidence type="ECO:0000256" key="7">
    <source>
        <dbReference type="ARBA" id="ARBA00022842"/>
    </source>
</evidence>
<evidence type="ECO:0000313" key="11">
    <source>
        <dbReference type="EMBL" id="ACU89357.1"/>
    </source>
</evidence>
<dbReference type="Gene3D" id="1.10.3090.10">
    <property type="entry name" value="cca-adding enzyme, domain 2"/>
    <property type="match status" value="1"/>
</dbReference>
<evidence type="ECO:0000259" key="10">
    <source>
        <dbReference type="PROSITE" id="PS51831"/>
    </source>
</evidence>
<evidence type="ECO:0000256" key="3">
    <source>
        <dbReference type="ARBA" id="ARBA00022695"/>
    </source>
</evidence>
<keyword evidence="8 9" id="KW-0694">RNA-binding</keyword>
<dbReference type="Gene3D" id="3.30.460.10">
    <property type="entry name" value="Beta Polymerase, domain 2"/>
    <property type="match status" value="1"/>
</dbReference>
<evidence type="ECO:0000256" key="2">
    <source>
        <dbReference type="ARBA" id="ARBA00022694"/>
    </source>
</evidence>
<feature type="domain" description="HD" evidence="10">
    <location>
        <begin position="250"/>
        <end position="360"/>
    </location>
</feature>
<dbReference type="InterPro" id="IPR002646">
    <property type="entry name" value="PolA_pol_head_dom"/>
</dbReference>
<keyword evidence="3 11" id="KW-0548">Nucleotidyltransferase</keyword>
<dbReference type="SUPFAM" id="SSF81301">
    <property type="entry name" value="Nucleotidyltransferase"/>
    <property type="match status" value="1"/>
</dbReference>
<organism evidence="11 12">
    <name type="scientific">Desulfomicrobium baculatum (strain DSM 4028 / VKM B-1378 / X)</name>
    <name type="common">Desulfovibrio baculatus</name>
    <dbReference type="NCBI Taxonomy" id="525897"/>
    <lineage>
        <taxon>Bacteria</taxon>
        <taxon>Pseudomonadati</taxon>
        <taxon>Thermodesulfobacteriota</taxon>
        <taxon>Desulfovibrionia</taxon>
        <taxon>Desulfovibrionales</taxon>
        <taxon>Desulfomicrobiaceae</taxon>
        <taxon>Desulfomicrobium</taxon>
    </lineage>
</organism>
<keyword evidence="1 9" id="KW-0808">Transferase</keyword>
<dbReference type="GO" id="GO:0008033">
    <property type="term" value="P:tRNA processing"/>
    <property type="evidence" value="ECO:0007669"/>
    <property type="project" value="UniProtKB-KW"/>
</dbReference>
<dbReference type="PANTHER" id="PTHR47545">
    <property type="entry name" value="MULTIFUNCTIONAL CCA PROTEIN"/>
    <property type="match status" value="1"/>
</dbReference>
<dbReference type="GO" id="GO:0016787">
    <property type="term" value="F:hydrolase activity"/>
    <property type="evidence" value="ECO:0007669"/>
    <property type="project" value="UniProtKB-KW"/>
</dbReference>
<evidence type="ECO:0000256" key="6">
    <source>
        <dbReference type="ARBA" id="ARBA00022840"/>
    </source>
</evidence>
<accession>C7LRX4</accession>
<dbReference type="EMBL" id="CP001629">
    <property type="protein sequence ID" value="ACU89357.1"/>
    <property type="molecule type" value="Genomic_DNA"/>
</dbReference>
<dbReference type="HOGENOM" id="CLU_015961_6_2_7"/>
<evidence type="ECO:0000256" key="1">
    <source>
        <dbReference type="ARBA" id="ARBA00022679"/>
    </source>
</evidence>
<proteinExistence type="inferred from homology"/>
<keyword evidence="5" id="KW-0547">Nucleotide-binding</keyword>
<dbReference type="InterPro" id="IPR050124">
    <property type="entry name" value="tRNA_CCA-adding_enzyme"/>
</dbReference>
<dbReference type="STRING" id="525897.Dbac_1254"/>
<dbReference type="GO" id="GO:0046872">
    <property type="term" value="F:metal ion binding"/>
    <property type="evidence" value="ECO:0007669"/>
    <property type="project" value="UniProtKB-KW"/>
</dbReference>
<dbReference type="InterPro" id="IPR006674">
    <property type="entry name" value="HD_domain"/>
</dbReference>
<dbReference type="OrthoDB" id="9805698at2"/>
<evidence type="ECO:0000256" key="5">
    <source>
        <dbReference type="ARBA" id="ARBA00022741"/>
    </source>
</evidence>
<keyword evidence="12" id="KW-1185">Reference proteome</keyword>
<keyword evidence="11" id="KW-0378">Hydrolase</keyword>
<dbReference type="AlphaFoldDB" id="C7LRX4"/>
<dbReference type="GO" id="GO:0005524">
    <property type="term" value="F:ATP binding"/>
    <property type="evidence" value="ECO:0007669"/>
    <property type="project" value="UniProtKB-KW"/>
</dbReference>
<keyword evidence="6" id="KW-0067">ATP-binding</keyword>
<dbReference type="PANTHER" id="PTHR47545:SF1">
    <property type="entry name" value="MULTIFUNCTIONAL CCA PROTEIN"/>
    <property type="match status" value="1"/>
</dbReference>
<reference evidence="11 12" key="1">
    <citation type="journal article" date="2009" name="Stand. Genomic Sci.">
        <title>Complete genome sequence of Desulfomicrobium baculatum type strain (X).</title>
        <authorList>
            <person name="Copeland A."/>
            <person name="Spring S."/>
            <person name="Goker M."/>
            <person name="Schneider S."/>
            <person name="Lapidus A."/>
            <person name="Del Rio T.G."/>
            <person name="Tice H."/>
            <person name="Cheng J.F."/>
            <person name="Chen F."/>
            <person name="Nolan M."/>
            <person name="Bruce D."/>
            <person name="Goodwin L."/>
            <person name="Pitluck S."/>
            <person name="Ivanova N."/>
            <person name="Mavrommatis K."/>
            <person name="Ovchinnikova G."/>
            <person name="Pati A."/>
            <person name="Chen A."/>
            <person name="Palaniappan K."/>
            <person name="Land M."/>
            <person name="Hauser L."/>
            <person name="Chang Y.J."/>
            <person name="Jeffries C.C."/>
            <person name="Meincke L."/>
            <person name="Sims D."/>
            <person name="Brettin T."/>
            <person name="Detter J.C."/>
            <person name="Han C."/>
            <person name="Chain P."/>
            <person name="Bristow J."/>
            <person name="Eisen J.A."/>
            <person name="Markowitz V."/>
            <person name="Hugenholtz P."/>
            <person name="Kyrpides N.C."/>
            <person name="Klenk H.P."/>
            <person name="Lucas S."/>
        </authorList>
    </citation>
    <scope>NUCLEOTIDE SEQUENCE [LARGE SCALE GENOMIC DNA]</scope>
    <source>
        <strain evidence="12">DSM 4028 / VKM B-1378 / X</strain>
    </source>
</reference>
<gene>
    <name evidence="11" type="ordered locus">Dbac_1254</name>
</gene>
<keyword evidence="7" id="KW-0460">Magnesium</keyword>
<dbReference type="KEGG" id="dba:Dbac_1254"/>
<dbReference type="eggNOG" id="COG2844">
    <property type="taxonomic scope" value="Bacteria"/>
</dbReference>
<dbReference type="InterPro" id="IPR043519">
    <property type="entry name" value="NT_sf"/>
</dbReference>
<dbReference type="CDD" id="cd00077">
    <property type="entry name" value="HDc"/>
    <property type="match status" value="1"/>
</dbReference>
<dbReference type="CDD" id="cd05398">
    <property type="entry name" value="NT_ClassII-CCAase"/>
    <property type="match status" value="1"/>
</dbReference>
<keyword evidence="2" id="KW-0819">tRNA processing</keyword>
<protein>
    <submittedName>
        <fullName evidence="11">Polynucleotide adenylyltransferase/metal dependent phosphohydrolase</fullName>
    </submittedName>
</protein>
<evidence type="ECO:0000313" key="12">
    <source>
        <dbReference type="Proteomes" id="UP000002216"/>
    </source>
</evidence>
<dbReference type="eggNOG" id="COG0617">
    <property type="taxonomic scope" value="Bacteria"/>
</dbReference>
<dbReference type="PROSITE" id="PS51831">
    <property type="entry name" value="HD"/>
    <property type="match status" value="1"/>
</dbReference>
<keyword evidence="4" id="KW-0479">Metal-binding</keyword>